<comment type="caution">
    <text evidence="14">The sequence shown here is derived from an EMBL/GenBank/DDBJ whole genome shotgun (WGS) entry which is preliminary data.</text>
</comment>
<dbReference type="CDD" id="cd00140">
    <property type="entry name" value="beta_clamp"/>
    <property type="match status" value="1"/>
</dbReference>
<organism evidence="14 15">
    <name type="scientific">Paenibacillus silagei</name>
    <dbReference type="NCBI Taxonomy" id="1670801"/>
    <lineage>
        <taxon>Bacteria</taxon>
        <taxon>Bacillati</taxon>
        <taxon>Bacillota</taxon>
        <taxon>Bacilli</taxon>
        <taxon>Bacillales</taxon>
        <taxon>Paenibacillaceae</taxon>
        <taxon>Paenibacillus</taxon>
    </lineage>
</organism>
<evidence type="ECO:0000259" key="12">
    <source>
        <dbReference type="Pfam" id="PF02767"/>
    </source>
</evidence>
<dbReference type="Pfam" id="PF02768">
    <property type="entry name" value="DNA_pol3_beta_3"/>
    <property type="match status" value="1"/>
</dbReference>
<dbReference type="InterPro" id="IPR001001">
    <property type="entry name" value="DNA_polIII_beta"/>
</dbReference>
<dbReference type="SMART" id="SM00480">
    <property type="entry name" value="POL3Bc"/>
    <property type="match status" value="1"/>
</dbReference>
<keyword evidence="4 10" id="KW-0963">Cytoplasm</keyword>
<dbReference type="Gene3D" id="3.70.10.10">
    <property type="match status" value="1"/>
</dbReference>
<dbReference type="SUPFAM" id="SSF55979">
    <property type="entry name" value="DNA clamp"/>
    <property type="match status" value="3"/>
</dbReference>
<feature type="domain" description="DNA polymerase III beta sliding clamp central" evidence="12">
    <location>
        <begin position="136"/>
        <end position="249"/>
    </location>
</feature>
<keyword evidence="5 10" id="KW-0808">Transferase</keyword>
<gene>
    <name evidence="14" type="ORF">J2Z70_002506</name>
</gene>
<keyword evidence="6 10" id="KW-0548">Nucleotidyltransferase</keyword>
<keyword evidence="15" id="KW-1185">Reference proteome</keyword>
<evidence type="ECO:0000259" key="11">
    <source>
        <dbReference type="Pfam" id="PF00712"/>
    </source>
</evidence>
<dbReference type="EMBL" id="JAGGLV010000007">
    <property type="protein sequence ID" value="MBP2112352.1"/>
    <property type="molecule type" value="Genomic_DNA"/>
</dbReference>
<dbReference type="NCBIfam" id="TIGR00663">
    <property type="entry name" value="dnan"/>
    <property type="match status" value="1"/>
</dbReference>
<dbReference type="Gene3D" id="3.10.150.10">
    <property type="entry name" value="DNA Polymerase III, subunit A, domain 2"/>
    <property type="match status" value="1"/>
</dbReference>
<dbReference type="InterPro" id="IPR022635">
    <property type="entry name" value="DNA_polIII_beta_C"/>
</dbReference>
<dbReference type="PANTHER" id="PTHR30478">
    <property type="entry name" value="DNA POLYMERASE III SUBUNIT BETA"/>
    <property type="match status" value="1"/>
</dbReference>
<evidence type="ECO:0000256" key="3">
    <source>
        <dbReference type="ARBA" id="ARBA00021035"/>
    </source>
</evidence>
<dbReference type="Pfam" id="PF02767">
    <property type="entry name" value="DNA_pol3_beta_2"/>
    <property type="match status" value="1"/>
</dbReference>
<dbReference type="GO" id="GO:0003887">
    <property type="term" value="F:DNA-directed DNA polymerase activity"/>
    <property type="evidence" value="ECO:0007669"/>
    <property type="project" value="UniProtKB-EC"/>
</dbReference>
<evidence type="ECO:0000256" key="4">
    <source>
        <dbReference type="ARBA" id="ARBA00022490"/>
    </source>
</evidence>
<evidence type="ECO:0000256" key="6">
    <source>
        <dbReference type="ARBA" id="ARBA00022695"/>
    </source>
</evidence>
<protein>
    <recommendedName>
        <fullName evidence="3 10">Beta sliding clamp</fullName>
    </recommendedName>
</protein>
<evidence type="ECO:0000256" key="1">
    <source>
        <dbReference type="ARBA" id="ARBA00004496"/>
    </source>
</evidence>
<dbReference type="InterPro" id="IPR022634">
    <property type="entry name" value="DNA_polIII_beta_N"/>
</dbReference>
<evidence type="ECO:0000256" key="2">
    <source>
        <dbReference type="ARBA" id="ARBA00010752"/>
    </source>
</evidence>
<keyword evidence="7 10" id="KW-0235">DNA replication</keyword>
<accession>A0ABS4NQL2</accession>
<evidence type="ECO:0000256" key="9">
    <source>
        <dbReference type="ARBA" id="ARBA00023125"/>
    </source>
</evidence>
<comment type="similarity">
    <text evidence="2 10">Belongs to the beta sliding clamp family.</text>
</comment>
<name>A0ABS4NQL2_9BACL</name>
<dbReference type="InterPro" id="IPR046938">
    <property type="entry name" value="DNA_clamp_sf"/>
</dbReference>
<proteinExistence type="inferred from homology"/>
<evidence type="ECO:0000313" key="15">
    <source>
        <dbReference type="Proteomes" id="UP000773462"/>
    </source>
</evidence>
<dbReference type="PIRSF" id="PIRSF000804">
    <property type="entry name" value="DNA_pol_III_b"/>
    <property type="match status" value="1"/>
</dbReference>
<dbReference type="PANTHER" id="PTHR30478:SF0">
    <property type="entry name" value="BETA SLIDING CLAMP"/>
    <property type="match status" value="1"/>
</dbReference>
<evidence type="ECO:0000256" key="7">
    <source>
        <dbReference type="ARBA" id="ARBA00022705"/>
    </source>
</evidence>
<dbReference type="Proteomes" id="UP000773462">
    <property type="component" value="Unassembled WGS sequence"/>
</dbReference>
<comment type="subcellular location">
    <subcellularLocation>
        <location evidence="1 10">Cytoplasm</location>
    </subcellularLocation>
</comment>
<keyword evidence="8 10" id="KW-0239">DNA-directed DNA polymerase</keyword>
<evidence type="ECO:0000313" key="14">
    <source>
        <dbReference type="EMBL" id="MBP2112352.1"/>
    </source>
</evidence>
<evidence type="ECO:0000256" key="5">
    <source>
        <dbReference type="ARBA" id="ARBA00022679"/>
    </source>
</evidence>
<keyword evidence="9" id="KW-0238">DNA-binding</keyword>
<feature type="domain" description="DNA polymerase III beta sliding clamp N-terminal" evidence="11">
    <location>
        <begin position="1"/>
        <end position="123"/>
    </location>
</feature>
<evidence type="ECO:0000256" key="8">
    <source>
        <dbReference type="ARBA" id="ARBA00022932"/>
    </source>
</evidence>
<evidence type="ECO:0000256" key="10">
    <source>
        <dbReference type="PIRNR" id="PIRNR000804"/>
    </source>
</evidence>
<dbReference type="RefSeq" id="WP_209873161.1">
    <property type="nucleotide sequence ID" value="NZ_JAGGLV010000007.1"/>
</dbReference>
<dbReference type="InterPro" id="IPR022637">
    <property type="entry name" value="DNA_polIII_beta_cen"/>
</dbReference>
<comment type="function">
    <text evidence="10">Confers DNA tethering and processivity to DNA polymerases and other proteins. Acts as a clamp, forming a ring around DNA (a reaction catalyzed by the clamp-loading complex) which diffuses in an ATP-independent manner freely and bidirectionally along dsDNA. Initially characterized for its ability to contact the catalytic subunit of DNA polymerase III (Pol III), a complex, multichain enzyme responsible for most of the replicative synthesis in bacteria; Pol III exhibits 3'-5' exonuclease proofreading activity. The beta chain is required for initiation of replication as well as for processivity of DNA replication.</text>
</comment>
<reference evidence="14 15" key="1">
    <citation type="submission" date="2021-03" db="EMBL/GenBank/DDBJ databases">
        <title>Genomic Encyclopedia of Type Strains, Phase IV (KMG-IV): sequencing the most valuable type-strain genomes for metagenomic binning, comparative biology and taxonomic classification.</title>
        <authorList>
            <person name="Goeker M."/>
        </authorList>
    </citation>
    <scope>NUCLEOTIDE SEQUENCE [LARGE SCALE GENOMIC DNA]</scope>
    <source>
        <strain evidence="14 15">DSM 101953</strain>
    </source>
</reference>
<comment type="subunit">
    <text evidence="10">Forms a ring-shaped head-to-tail homodimer around DNA.</text>
</comment>
<feature type="domain" description="DNA polymerase III beta sliding clamp C-terminal" evidence="13">
    <location>
        <begin position="253"/>
        <end position="364"/>
    </location>
</feature>
<evidence type="ECO:0000259" key="13">
    <source>
        <dbReference type="Pfam" id="PF02768"/>
    </source>
</evidence>
<dbReference type="Pfam" id="PF00712">
    <property type="entry name" value="DNA_pol3_beta"/>
    <property type="match status" value="1"/>
</dbReference>
<sequence length="375" mass="41615">MRINVSKDILLKALQQVLKAVPANQRIPILAGVHIQALTNELVVTTSNSSMTIQYRIPGEDNSLTVQRIGEVVVPARYFCEIIRKSDSGMITLEVDRSLRLTISSEHTQIRLCGMDAVDYPAIHPAENHAVLKLAVNNQLLKASILQVAGAASLSEHRPVLTGVSFQYRNHRLQLTATNGIRLASRTIDVEHDAEIERHIIVPGRNLVEAVKIMDGEDRTTEVEVTNRHVRFTANHIMVQSALIEGEYPSLHHVIPHTFISEITIGTAPLLKAVERTTVLASESIIRLETAADRLRLLSQTAEIGDIEDEVSILEKNGEDFTISLNGKYVADILHGTSSEFVRLRFTGKMSPMVIHPRNDLSSTFFLITPVRTAK</sequence>